<dbReference type="Gene3D" id="3.40.50.300">
    <property type="entry name" value="P-loop containing nucleotide triphosphate hydrolases"/>
    <property type="match status" value="1"/>
</dbReference>
<dbReference type="SMART" id="SM00487">
    <property type="entry name" value="DEXDc"/>
    <property type="match status" value="1"/>
</dbReference>
<dbReference type="GO" id="GO:0006281">
    <property type="term" value="P:DNA repair"/>
    <property type="evidence" value="ECO:0007669"/>
    <property type="project" value="TreeGrafter"/>
</dbReference>
<organism evidence="14 15">
    <name type="scientific">Aspergillus minisclerotigenes</name>
    <dbReference type="NCBI Taxonomy" id="656917"/>
    <lineage>
        <taxon>Eukaryota</taxon>
        <taxon>Fungi</taxon>
        <taxon>Dikarya</taxon>
        <taxon>Ascomycota</taxon>
        <taxon>Pezizomycotina</taxon>
        <taxon>Eurotiomycetes</taxon>
        <taxon>Eurotiomycetidae</taxon>
        <taxon>Eurotiales</taxon>
        <taxon>Aspergillaceae</taxon>
        <taxon>Aspergillus</taxon>
        <taxon>Aspergillus subgen. Circumdati</taxon>
    </lineage>
</organism>
<dbReference type="Proteomes" id="UP000326289">
    <property type="component" value="Unassembled WGS sequence"/>
</dbReference>
<dbReference type="SMART" id="SM00490">
    <property type="entry name" value="HELICc"/>
    <property type="match status" value="1"/>
</dbReference>
<gene>
    <name evidence="14" type="ORF">BDV30DRAFT_237483</name>
</gene>
<dbReference type="SUPFAM" id="SSF57850">
    <property type="entry name" value="RING/U-box"/>
    <property type="match status" value="1"/>
</dbReference>
<dbReference type="GO" id="GO:0016787">
    <property type="term" value="F:hydrolase activity"/>
    <property type="evidence" value="ECO:0007669"/>
    <property type="project" value="UniProtKB-KW"/>
</dbReference>
<dbReference type="PROSITE" id="PS50089">
    <property type="entry name" value="ZF_RING_2"/>
    <property type="match status" value="1"/>
</dbReference>
<dbReference type="EMBL" id="ML732787">
    <property type="protein sequence ID" value="KAB8274560.1"/>
    <property type="molecule type" value="Genomic_DNA"/>
</dbReference>
<dbReference type="InterPro" id="IPR017907">
    <property type="entry name" value="Znf_RING_CS"/>
</dbReference>
<dbReference type="InterPro" id="IPR013083">
    <property type="entry name" value="Znf_RING/FYVE/PHD"/>
</dbReference>
<keyword evidence="15" id="KW-1185">Reference proteome</keyword>
<feature type="compositionally biased region" description="Polar residues" evidence="10">
    <location>
        <begin position="20"/>
        <end position="29"/>
    </location>
</feature>
<sequence>MAPESRGAEAALDATDTGLKPQNNPQAGHTFTVVVPDLSFYELDDDLNPPMDIAQALSGFIENEASDHQVPVNDLPVASSLSIQIEDAEPGPSTRPADPESLEWPDEMSDSMDNDTSEFDAIKLWFKGLDNPTIEDTVTYEAAKLQERARETRVSNREALQLRDAEYDEFIGDEEKSGLFVTPEPAQESSSREQLPEQNEATLVTEPAEEPKQTKRRKKQNKISAEEKRRSMQFGLDVILDQADKKKSGKKRKASGSGPSGSIKRSRKGREPEFDLDSLLAPNIIEDAHTSSALPAAPGFTEKNKEKALLQLVAAIPAKEQEQAKDDKRKILKATKKFNNSARSDGKNGWKVKGMKTSLYNYQVLGAGFMRDRENSSQPPYGGLLCDTMGFGKTIQTLANIVDGRSPDPTDPVRTTLIVVPSQLVSHWMTQLQKHCEPDAIGEVLVYHANARYLTLDVPKSIQKHNIVITTYDEVRRSYPQCNIPSQIADKDKLIQWWTETYQNDVGPLHQIKFRRIILDEAHVIKNHLSQISIAVRALTGHYKWILSGTPVHNRVEEFYPLFDFLGVPRTGSYENFWKLYCKDEEANKRLVNLLRCFMFRRTHSSRLFSSPVIKLPDIDEKVVHAEFCHAERVIYDAIIDAFFEIINGFAHVENPKLKQYRCFLTMILKLRMFSSHTLTAQDIVKRLLSQGLVRELIEILKVERSPESPSYNIIQWIRAMRKEIELPASPQMQGFAGPCVEELRGDKEELTKKFKDFMTTLHETEKWLERFDRGNCASCRFAPMNPVITSCMHLYCEKCYYLLIKEGETRICSNCNTVIEAAAACPISEDGEIGESSAALVVDKTKKQKKSPKKNKKKSGRDFMGGFTAVVTHGRDETEDEEVDEDEEIDWISVGGGQMTSAKIAKIQEIVKGWVDENPDVKIVIFTQFLGFLRLLGYMCQNQKWGVTCLHGKMSLQAREQSMDKFRDEKEIRILIASLKAGGIGLDMSMANKCILVDLWWNEAIQDQAFCRLYRIGQSKNVEFIKITVKDSIDEYLLKMQTRKTANITGTMGDDILKERDSIIELINMFGGAVIEEPAGGIFIQRRR</sequence>
<proteinExistence type="inferred from homology"/>
<evidence type="ECO:0000256" key="10">
    <source>
        <dbReference type="SAM" id="MobiDB-lite"/>
    </source>
</evidence>
<dbReference type="GO" id="GO:0005524">
    <property type="term" value="F:ATP binding"/>
    <property type="evidence" value="ECO:0007669"/>
    <property type="project" value="UniProtKB-KW"/>
</dbReference>
<dbReference type="InterPro" id="IPR038718">
    <property type="entry name" value="SNF2-like_sf"/>
</dbReference>
<keyword evidence="4 9" id="KW-0863">Zinc-finger</keyword>
<keyword evidence="5" id="KW-0378">Hydrolase</keyword>
<protein>
    <submittedName>
        <fullName evidence="14">SNF2 family N-terminal domain-containing protein</fullName>
    </submittedName>
</protein>
<evidence type="ECO:0000313" key="14">
    <source>
        <dbReference type="EMBL" id="KAB8274560.1"/>
    </source>
</evidence>
<feature type="compositionally biased region" description="Basic and acidic residues" evidence="10">
    <location>
        <begin position="146"/>
        <end position="165"/>
    </location>
</feature>
<evidence type="ECO:0000256" key="3">
    <source>
        <dbReference type="ARBA" id="ARBA00022741"/>
    </source>
</evidence>
<dbReference type="PROSITE" id="PS00518">
    <property type="entry name" value="ZF_RING_1"/>
    <property type="match status" value="1"/>
</dbReference>
<dbReference type="PROSITE" id="PS51192">
    <property type="entry name" value="HELICASE_ATP_BIND_1"/>
    <property type="match status" value="1"/>
</dbReference>
<keyword evidence="2" id="KW-0479">Metal-binding</keyword>
<feature type="region of interest" description="Disordered" evidence="10">
    <location>
        <begin position="84"/>
        <end position="115"/>
    </location>
</feature>
<dbReference type="InterPro" id="IPR049730">
    <property type="entry name" value="SNF2/RAD54-like_C"/>
</dbReference>
<evidence type="ECO:0000259" key="12">
    <source>
        <dbReference type="PROSITE" id="PS51192"/>
    </source>
</evidence>
<dbReference type="Gene3D" id="3.40.50.10810">
    <property type="entry name" value="Tandem AAA-ATPase domain"/>
    <property type="match status" value="1"/>
</dbReference>
<dbReference type="CDD" id="cd18793">
    <property type="entry name" value="SF2_C_SNF"/>
    <property type="match status" value="1"/>
</dbReference>
<keyword evidence="6" id="KW-0347">Helicase</keyword>
<keyword evidence="8" id="KW-0067">ATP-binding</keyword>
<accession>A0A5N6J8F9</accession>
<evidence type="ECO:0000259" key="13">
    <source>
        <dbReference type="PROSITE" id="PS51194"/>
    </source>
</evidence>
<dbReference type="Gene3D" id="3.30.40.10">
    <property type="entry name" value="Zinc/RING finger domain, C3HC4 (zinc finger)"/>
    <property type="match status" value="1"/>
</dbReference>
<comment type="similarity">
    <text evidence="1">Belongs to the SNF2/RAD54 helicase family.</text>
</comment>
<dbReference type="InterPro" id="IPR027417">
    <property type="entry name" value="P-loop_NTPase"/>
</dbReference>
<dbReference type="Pfam" id="PF00176">
    <property type="entry name" value="SNF2-rel_dom"/>
    <property type="match status" value="1"/>
</dbReference>
<dbReference type="GO" id="GO:0004386">
    <property type="term" value="F:helicase activity"/>
    <property type="evidence" value="ECO:0007669"/>
    <property type="project" value="UniProtKB-KW"/>
</dbReference>
<dbReference type="InterPro" id="IPR001841">
    <property type="entry name" value="Znf_RING"/>
</dbReference>
<feature type="region of interest" description="Disordered" evidence="10">
    <location>
        <begin position="1"/>
        <end position="30"/>
    </location>
</feature>
<dbReference type="PROSITE" id="PS51194">
    <property type="entry name" value="HELICASE_CTER"/>
    <property type="match status" value="1"/>
</dbReference>
<evidence type="ECO:0000256" key="6">
    <source>
        <dbReference type="ARBA" id="ARBA00022806"/>
    </source>
</evidence>
<dbReference type="SUPFAM" id="SSF52540">
    <property type="entry name" value="P-loop containing nucleoside triphosphate hydrolases"/>
    <property type="match status" value="2"/>
</dbReference>
<dbReference type="CDD" id="cd18008">
    <property type="entry name" value="DEXDc_SHPRH-like"/>
    <property type="match status" value="1"/>
</dbReference>
<evidence type="ECO:0000259" key="11">
    <source>
        <dbReference type="PROSITE" id="PS50089"/>
    </source>
</evidence>
<evidence type="ECO:0000256" key="4">
    <source>
        <dbReference type="ARBA" id="ARBA00022771"/>
    </source>
</evidence>
<dbReference type="AlphaFoldDB" id="A0A5N6J8F9"/>
<keyword evidence="7" id="KW-0862">Zinc</keyword>
<evidence type="ECO:0000256" key="7">
    <source>
        <dbReference type="ARBA" id="ARBA00022833"/>
    </source>
</evidence>
<reference evidence="14 15" key="1">
    <citation type="submission" date="2019-04" db="EMBL/GenBank/DDBJ databases">
        <title>Fungal friends and foes A comparative genomics study of 23 Aspergillus species from section Flavi.</title>
        <authorList>
            <consortium name="DOE Joint Genome Institute"/>
            <person name="Kjaerbolling I."/>
            <person name="Vesth T.C."/>
            <person name="Frisvad J.C."/>
            <person name="Nybo J.L."/>
            <person name="Theobald S."/>
            <person name="Kildgaard S."/>
            <person name="Petersen T.I."/>
            <person name="Kuo A."/>
            <person name="Sato A."/>
            <person name="Lyhne E.K."/>
            <person name="Kogle M.E."/>
            <person name="Wiebenga A."/>
            <person name="Kun R.S."/>
            <person name="Lubbers R.J."/>
            <person name="Makela M.R."/>
            <person name="Barry K."/>
            <person name="Chovatia M."/>
            <person name="Clum A."/>
            <person name="Daum C."/>
            <person name="Haridas S."/>
            <person name="He G."/>
            <person name="LaButti K."/>
            <person name="Lipzen A."/>
            <person name="Mondo S."/>
            <person name="Pangilinan J."/>
            <person name="Riley R."/>
            <person name="Salamov A."/>
            <person name="Simmons B.A."/>
            <person name="Magnuson J.K."/>
            <person name="Henrissat B."/>
            <person name="Mortensen U.H."/>
            <person name="Larsen T.O."/>
            <person name="De vries R.P."/>
            <person name="Grigoriev I.V."/>
            <person name="Machida M."/>
            <person name="Baker S.E."/>
            <person name="Andersen M.R."/>
        </authorList>
    </citation>
    <scope>NUCLEOTIDE SEQUENCE [LARGE SCALE GENOMIC DNA]</scope>
    <source>
        <strain evidence="14 15">CBS 117635</strain>
    </source>
</reference>
<evidence type="ECO:0000313" key="15">
    <source>
        <dbReference type="Proteomes" id="UP000326289"/>
    </source>
</evidence>
<evidence type="ECO:0000256" key="9">
    <source>
        <dbReference type="PROSITE-ProRule" id="PRU00175"/>
    </source>
</evidence>
<dbReference type="PANTHER" id="PTHR45626:SF17">
    <property type="entry name" value="HELICASE-LIKE TRANSCRIPTION FACTOR"/>
    <property type="match status" value="1"/>
</dbReference>
<dbReference type="GO" id="GO:0008270">
    <property type="term" value="F:zinc ion binding"/>
    <property type="evidence" value="ECO:0007669"/>
    <property type="project" value="UniProtKB-KW"/>
</dbReference>
<feature type="domain" description="Helicase C-terminal" evidence="13">
    <location>
        <begin position="907"/>
        <end position="1065"/>
    </location>
</feature>
<evidence type="ECO:0000256" key="8">
    <source>
        <dbReference type="ARBA" id="ARBA00022840"/>
    </source>
</evidence>
<evidence type="ECO:0000256" key="1">
    <source>
        <dbReference type="ARBA" id="ARBA00007025"/>
    </source>
</evidence>
<feature type="domain" description="Helicase ATP-binding" evidence="12">
    <location>
        <begin position="374"/>
        <end position="569"/>
    </location>
</feature>
<dbReference type="InterPro" id="IPR050628">
    <property type="entry name" value="SNF2_RAD54_helicase_TF"/>
</dbReference>
<feature type="compositionally biased region" description="Acidic residues" evidence="10">
    <location>
        <begin position="100"/>
        <end position="115"/>
    </location>
</feature>
<dbReference type="Pfam" id="PF00271">
    <property type="entry name" value="Helicase_C"/>
    <property type="match status" value="1"/>
</dbReference>
<dbReference type="GO" id="GO:0008094">
    <property type="term" value="F:ATP-dependent activity, acting on DNA"/>
    <property type="evidence" value="ECO:0007669"/>
    <property type="project" value="TreeGrafter"/>
</dbReference>
<evidence type="ECO:0000256" key="5">
    <source>
        <dbReference type="ARBA" id="ARBA00022801"/>
    </source>
</evidence>
<dbReference type="InterPro" id="IPR000330">
    <property type="entry name" value="SNF2_N"/>
</dbReference>
<feature type="region of interest" description="Disordered" evidence="10">
    <location>
        <begin position="146"/>
        <end position="273"/>
    </location>
</feature>
<dbReference type="InterPro" id="IPR001650">
    <property type="entry name" value="Helicase_C-like"/>
</dbReference>
<dbReference type="PANTHER" id="PTHR45626">
    <property type="entry name" value="TRANSCRIPTION TERMINATION FACTOR 2-RELATED"/>
    <property type="match status" value="1"/>
</dbReference>
<name>A0A5N6J8F9_9EURO</name>
<dbReference type="InterPro" id="IPR014001">
    <property type="entry name" value="Helicase_ATP-bd"/>
</dbReference>
<feature type="domain" description="RING-type" evidence="11">
    <location>
        <begin position="777"/>
        <end position="817"/>
    </location>
</feature>
<dbReference type="GO" id="GO:0005634">
    <property type="term" value="C:nucleus"/>
    <property type="evidence" value="ECO:0007669"/>
    <property type="project" value="TreeGrafter"/>
</dbReference>
<evidence type="ECO:0000256" key="2">
    <source>
        <dbReference type="ARBA" id="ARBA00022723"/>
    </source>
</evidence>
<keyword evidence="3" id="KW-0547">Nucleotide-binding</keyword>